<sequence length="54" mass="6282">MCSYKCMRGCLVKHPQDFQEHTTPPNHAQAFLITPTLSEIQTATKCVHRYLFQM</sequence>
<dbReference type="AlphaFoldDB" id="A6JDH6"/>
<evidence type="ECO:0000313" key="2">
    <source>
        <dbReference type="Proteomes" id="UP000234681"/>
    </source>
</evidence>
<organism evidence="1 2">
    <name type="scientific">Rattus norvegicus</name>
    <name type="common">Rat</name>
    <dbReference type="NCBI Taxonomy" id="10116"/>
    <lineage>
        <taxon>Eukaryota</taxon>
        <taxon>Metazoa</taxon>
        <taxon>Chordata</taxon>
        <taxon>Craniata</taxon>
        <taxon>Vertebrata</taxon>
        <taxon>Euteleostomi</taxon>
        <taxon>Mammalia</taxon>
        <taxon>Eutheria</taxon>
        <taxon>Euarchontoglires</taxon>
        <taxon>Glires</taxon>
        <taxon>Rodentia</taxon>
        <taxon>Myomorpha</taxon>
        <taxon>Muroidea</taxon>
        <taxon>Muridae</taxon>
        <taxon>Murinae</taxon>
        <taxon>Rattus</taxon>
    </lineage>
</organism>
<proteinExistence type="predicted"/>
<protein>
    <submittedName>
        <fullName evidence="1">RCG56937</fullName>
    </submittedName>
</protein>
<dbReference type="Proteomes" id="UP000234681">
    <property type="component" value="Chromosome 14"/>
</dbReference>
<dbReference type="EMBL" id="CH473981">
    <property type="protein sequence ID" value="EDL90098.1"/>
    <property type="molecule type" value="Genomic_DNA"/>
</dbReference>
<evidence type="ECO:0000313" key="1">
    <source>
        <dbReference type="EMBL" id="EDL90098.1"/>
    </source>
</evidence>
<name>A6JDH6_RAT</name>
<reference evidence="2" key="1">
    <citation type="submission" date="2005-09" db="EMBL/GenBank/DDBJ databases">
        <authorList>
            <person name="Mural R.J."/>
            <person name="Li P.W."/>
            <person name="Adams M.D."/>
            <person name="Amanatides P.G."/>
            <person name="Baden-Tillson H."/>
            <person name="Barnstead M."/>
            <person name="Chin S.H."/>
            <person name="Dew I."/>
            <person name="Evans C.A."/>
            <person name="Ferriera S."/>
            <person name="Flanigan M."/>
            <person name="Fosler C."/>
            <person name="Glodek A."/>
            <person name="Gu Z."/>
            <person name="Holt R.A."/>
            <person name="Jennings D."/>
            <person name="Kraft C.L."/>
            <person name="Lu F."/>
            <person name="Nguyen T."/>
            <person name="Nusskern D.R."/>
            <person name="Pfannkoch C.M."/>
            <person name="Sitter C."/>
            <person name="Sutton G.G."/>
            <person name="Venter J.C."/>
            <person name="Wang Z."/>
            <person name="Woodage T."/>
            <person name="Zheng X.H."/>
            <person name="Zhong F."/>
        </authorList>
    </citation>
    <scope>NUCLEOTIDE SEQUENCE [LARGE SCALE GENOMIC DNA]</scope>
    <source>
        <strain>BN</strain>
        <strain evidence="2">Sprague-Dawley</strain>
    </source>
</reference>
<accession>A6JDH6</accession>
<gene>
    <name evidence="1" type="ORF">rCG_56937</name>
</gene>